<dbReference type="GO" id="GO:0016747">
    <property type="term" value="F:acyltransferase activity, transferring groups other than amino-acyl groups"/>
    <property type="evidence" value="ECO:0007669"/>
    <property type="project" value="InterPro"/>
</dbReference>
<name>I4AK87_BERLS</name>
<dbReference type="InterPro" id="IPR050879">
    <property type="entry name" value="Acyltransferase_3"/>
</dbReference>
<protein>
    <submittedName>
        <fullName evidence="3">Putative acyltransferase</fullName>
    </submittedName>
</protein>
<feature type="transmembrane region" description="Helical" evidence="1">
    <location>
        <begin position="227"/>
        <end position="248"/>
    </location>
</feature>
<feature type="transmembrane region" description="Helical" evidence="1">
    <location>
        <begin position="282"/>
        <end position="299"/>
    </location>
</feature>
<dbReference type="KEGG" id="fli:Fleli_1987"/>
<keyword evidence="4" id="KW-1185">Reference proteome</keyword>
<proteinExistence type="predicted"/>
<dbReference type="STRING" id="880071.Fleli_1987"/>
<dbReference type="Proteomes" id="UP000006054">
    <property type="component" value="Chromosome"/>
</dbReference>
<accession>I4AK87</accession>
<keyword evidence="1" id="KW-1133">Transmembrane helix</keyword>
<dbReference type="GO" id="GO:0016020">
    <property type="term" value="C:membrane"/>
    <property type="evidence" value="ECO:0007669"/>
    <property type="project" value="TreeGrafter"/>
</dbReference>
<dbReference type="RefSeq" id="WP_014797822.1">
    <property type="nucleotide sequence ID" value="NC_018018.1"/>
</dbReference>
<dbReference type="eggNOG" id="COG1835">
    <property type="taxonomic scope" value="Bacteria"/>
</dbReference>
<dbReference type="AlphaFoldDB" id="I4AK87"/>
<evidence type="ECO:0000313" key="4">
    <source>
        <dbReference type="Proteomes" id="UP000006054"/>
    </source>
</evidence>
<organism evidence="3 4">
    <name type="scientific">Bernardetia litoralis (strain ATCC 23117 / DSM 6794 / NBRC 15988 / NCIMB 1366 / Fx l1 / Sio-4)</name>
    <name type="common">Flexibacter litoralis</name>
    <dbReference type="NCBI Taxonomy" id="880071"/>
    <lineage>
        <taxon>Bacteria</taxon>
        <taxon>Pseudomonadati</taxon>
        <taxon>Bacteroidota</taxon>
        <taxon>Cytophagia</taxon>
        <taxon>Cytophagales</taxon>
        <taxon>Bernardetiaceae</taxon>
        <taxon>Bernardetia</taxon>
    </lineage>
</organism>
<keyword evidence="3" id="KW-0808">Transferase</keyword>
<sequence>MNQKNKRIPALDGMRAISILLVIGAHLKHSDLFSSLLPSYIYFDGTLGVGVFFTISGFLITTLMLKEENSKGKINLKNFYIRRFLRLMPVYYAFLIVLVIIDYFTIVDITWCQYLSSLTYTKNFFCGSWIDGHLWSLAVEEQFYLVWPLIFYFVPKKYRIKIAVALVIVAPIFRLYFYFTKQGNLLVFSFFSNMDCLMIGCLVAYIYFKEYKIIDLLNKLPQGLVRFVALGLIFFSSLIQYLLLFGFFTVPFNKTVQSIAVGILIVSYSLQPKGWSYNFLNLKFITYIGVLSYSIYLWQQPLLVPSGFYGKENPIITTFPYSVFVIAIVSILSYELLEKYFFKLKKKFK</sequence>
<reference evidence="4" key="1">
    <citation type="submission" date="2012-06" db="EMBL/GenBank/DDBJ databases">
        <title>The complete genome of Flexibacter litoralis DSM 6794.</title>
        <authorList>
            <person name="Lucas S."/>
            <person name="Copeland A."/>
            <person name="Lapidus A."/>
            <person name="Glavina del Rio T."/>
            <person name="Dalin E."/>
            <person name="Tice H."/>
            <person name="Bruce D."/>
            <person name="Goodwin L."/>
            <person name="Pitluck S."/>
            <person name="Peters L."/>
            <person name="Ovchinnikova G."/>
            <person name="Lu M."/>
            <person name="Kyrpides N."/>
            <person name="Mavromatis K."/>
            <person name="Ivanova N."/>
            <person name="Brettin T."/>
            <person name="Detter J.C."/>
            <person name="Han C."/>
            <person name="Larimer F."/>
            <person name="Land M."/>
            <person name="Hauser L."/>
            <person name="Markowitz V."/>
            <person name="Cheng J.-F."/>
            <person name="Hugenholtz P."/>
            <person name="Woyke T."/>
            <person name="Wu D."/>
            <person name="Spring S."/>
            <person name="Lang E."/>
            <person name="Kopitz M."/>
            <person name="Brambilla E."/>
            <person name="Klenk H.-P."/>
            <person name="Eisen J.A."/>
        </authorList>
    </citation>
    <scope>NUCLEOTIDE SEQUENCE [LARGE SCALE GENOMIC DNA]</scope>
    <source>
        <strain evidence="4">ATCC 23117 / DSM 6794 / NBRC 15988 / NCIMB 1366 / Sio-4</strain>
    </source>
</reference>
<feature type="transmembrane region" description="Helical" evidence="1">
    <location>
        <begin position="185"/>
        <end position="207"/>
    </location>
</feature>
<keyword evidence="3" id="KW-0012">Acyltransferase</keyword>
<evidence type="ECO:0000259" key="2">
    <source>
        <dbReference type="Pfam" id="PF01757"/>
    </source>
</evidence>
<dbReference type="InterPro" id="IPR002656">
    <property type="entry name" value="Acyl_transf_3_dom"/>
</dbReference>
<feature type="transmembrane region" description="Helical" evidence="1">
    <location>
        <begin position="162"/>
        <end position="179"/>
    </location>
</feature>
<dbReference type="PANTHER" id="PTHR23028">
    <property type="entry name" value="ACETYLTRANSFERASE"/>
    <property type="match status" value="1"/>
</dbReference>
<evidence type="ECO:0000313" key="3">
    <source>
        <dbReference type="EMBL" id="AFM04372.1"/>
    </source>
</evidence>
<dbReference type="PANTHER" id="PTHR23028:SF53">
    <property type="entry name" value="ACYL_TRANSF_3 DOMAIN-CONTAINING PROTEIN"/>
    <property type="match status" value="1"/>
</dbReference>
<feature type="transmembrane region" description="Helical" evidence="1">
    <location>
        <begin position="319"/>
        <end position="337"/>
    </location>
</feature>
<feature type="domain" description="Acyltransferase 3" evidence="2">
    <location>
        <begin position="9"/>
        <end position="333"/>
    </location>
</feature>
<dbReference type="GO" id="GO:0009103">
    <property type="term" value="P:lipopolysaccharide biosynthetic process"/>
    <property type="evidence" value="ECO:0007669"/>
    <property type="project" value="TreeGrafter"/>
</dbReference>
<dbReference type="HOGENOM" id="CLU_005679_1_2_10"/>
<dbReference type="EMBL" id="CP003345">
    <property type="protein sequence ID" value="AFM04372.1"/>
    <property type="molecule type" value="Genomic_DNA"/>
</dbReference>
<evidence type="ECO:0000256" key="1">
    <source>
        <dbReference type="SAM" id="Phobius"/>
    </source>
</evidence>
<dbReference type="Pfam" id="PF01757">
    <property type="entry name" value="Acyl_transf_3"/>
    <property type="match status" value="1"/>
</dbReference>
<feature type="transmembrane region" description="Helical" evidence="1">
    <location>
        <begin position="40"/>
        <end position="63"/>
    </location>
</feature>
<keyword evidence="1" id="KW-0472">Membrane</keyword>
<feature type="transmembrane region" description="Helical" evidence="1">
    <location>
        <begin position="84"/>
        <end position="106"/>
    </location>
</feature>
<keyword evidence="1" id="KW-0812">Transmembrane</keyword>
<gene>
    <name evidence="3" type="ordered locus">Fleli_1987</name>
</gene>
<dbReference type="OrthoDB" id="9796461at2"/>